<comment type="caution">
    <text evidence="4">The sequence shown here is derived from an EMBL/GenBank/DDBJ whole genome shotgun (WGS) entry which is preliminary data.</text>
</comment>
<dbReference type="PRINTS" id="PR00081">
    <property type="entry name" value="GDHRDH"/>
</dbReference>
<evidence type="ECO:0000256" key="1">
    <source>
        <dbReference type="ARBA" id="ARBA00006484"/>
    </source>
</evidence>
<dbReference type="RefSeq" id="WP_067697004.1">
    <property type="nucleotide sequence ID" value="NZ_LLZH01000276.1"/>
</dbReference>
<dbReference type="GO" id="GO:0016491">
    <property type="term" value="F:oxidoreductase activity"/>
    <property type="evidence" value="ECO:0007669"/>
    <property type="project" value="UniProtKB-KW"/>
</dbReference>
<dbReference type="EMBL" id="LLZH01000276">
    <property type="protein sequence ID" value="KUL29749.1"/>
    <property type="molecule type" value="Genomic_DNA"/>
</dbReference>
<dbReference type="SUPFAM" id="SSF51735">
    <property type="entry name" value="NAD(P)-binding Rossmann-fold domains"/>
    <property type="match status" value="1"/>
</dbReference>
<dbReference type="Pfam" id="PF00106">
    <property type="entry name" value="adh_short"/>
    <property type="match status" value="1"/>
</dbReference>
<name>A0A101JMY4_9ACTN</name>
<evidence type="ECO:0000313" key="5">
    <source>
        <dbReference type="Proteomes" id="UP000053244"/>
    </source>
</evidence>
<dbReference type="OrthoDB" id="3212478at2"/>
<dbReference type="GO" id="GO:0005829">
    <property type="term" value="C:cytosol"/>
    <property type="evidence" value="ECO:0007669"/>
    <property type="project" value="TreeGrafter"/>
</dbReference>
<proteinExistence type="inferred from homology"/>
<evidence type="ECO:0000256" key="2">
    <source>
        <dbReference type="ARBA" id="ARBA00023002"/>
    </source>
</evidence>
<dbReference type="PANTHER" id="PTHR43391:SF91">
    <property type="entry name" value="OS04G0390700 PROTEIN"/>
    <property type="match status" value="1"/>
</dbReference>
<gene>
    <name evidence="4" type="ORF">ADL15_26970</name>
</gene>
<dbReference type="Proteomes" id="UP000053244">
    <property type="component" value="Unassembled WGS sequence"/>
</dbReference>
<keyword evidence="2" id="KW-0560">Oxidoreductase</keyword>
<evidence type="ECO:0000313" key="4">
    <source>
        <dbReference type="EMBL" id="KUL29749.1"/>
    </source>
</evidence>
<sequence>MTSIKNAVVVVTGANGGLGQEFVKQALDRGAAKVYATARTPRDWNDDRVVPLQLDVTDSASVTAAADAARDATVVINNAGIYTHGDTITGTSIERLREIFETNFFGAVLVNRAFAPVLGANGGGAFLDVHSVLSWLGVAGAYSAAKAAFWSATNSFRVELAAQNTQVVGLHLGYTDTPMISMVTDEKNDPADIVRAGLDGLETGAHEVLADDRAVAVKAALSGSIADLYGLPDAPPLGGE</sequence>
<dbReference type="Gene3D" id="3.40.50.720">
    <property type="entry name" value="NAD(P)-binding Rossmann-like Domain"/>
    <property type="match status" value="1"/>
</dbReference>
<protein>
    <submittedName>
        <fullName evidence="4">Short-chain dehydrogenase</fullName>
    </submittedName>
</protein>
<dbReference type="PRINTS" id="PR00080">
    <property type="entry name" value="SDRFAMILY"/>
</dbReference>
<reference evidence="4 5" key="1">
    <citation type="submission" date="2015-10" db="EMBL/GenBank/DDBJ databases">
        <authorList>
            <person name="Gilbert D.G."/>
        </authorList>
    </citation>
    <scope>NUCLEOTIDE SEQUENCE [LARGE SCALE GENOMIC DNA]</scope>
    <source>
        <strain evidence="4 5">NRRL B-16712</strain>
    </source>
</reference>
<organism evidence="4 5">
    <name type="scientific">Actinoplanes awajinensis subsp. mycoplanecinus</name>
    <dbReference type="NCBI Taxonomy" id="135947"/>
    <lineage>
        <taxon>Bacteria</taxon>
        <taxon>Bacillati</taxon>
        <taxon>Actinomycetota</taxon>
        <taxon>Actinomycetes</taxon>
        <taxon>Micromonosporales</taxon>
        <taxon>Micromonosporaceae</taxon>
        <taxon>Actinoplanes</taxon>
    </lineage>
</organism>
<comment type="similarity">
    <text evidence="1 3">Belongs to the short-chain dehydrogenases/reductases (SDR) family.</text>
</comment>
<keyword evidence="5" id="KW-1185">Reference proteome</keyword>
<dbReference type="NCBIfam" id="NF006119">
    <property type="entry name" value="PRK08264.1-5"/>
    <property type="match status" value="1"/>
</dbReference>
<evidence type="ECO:0000256" key="3">
    <source>
        <dbReference type="RuleBase" id="RU000363"/>
    </source>
</evidence>
<dbReference type="InterPro" id="IPR036291">
    <property type="entry name" value="NAD(P)-bd_dom_sf"/>
</dbReference>
<dbReference type="InterPro" id="IPR002347">
    <property type="entry name" value="SDR_fam"/>
</dbReference>
<dbReference type="AlphaFoldDB" id="A0A101JMY4"/>
<accession>A0A101JMY4</accession>
<dbReference type="PANTHER" id="PTHR43391">
    <property type="entry name" value="RETINOL DEHYDROGENASE-RELATED"/>
    <property type="match status" value="1"/>
</dbReference>